<dbReference type="Proteomes" id="UP000676194">
    <property type="component" value="Chromosome"/>
</dbReference>
<protein>
    <submittedName>
        <fullName evidence="1">Uncharacterized protein</fullName>
    </submittedName>
</protein>
<gene>
    <name evidence="1" type="ORF">KIH39_23845</name>
</gene>
<reference evidence="1" key="1">
    <citation type="submission" date="2021-05" db="EMBL/GenBank/DDBJ databases">
        <title>Complete genome sequence of the cellulolytic planctomycete Telmatocola sphagniphila SP2T and characterization of the first cellulase from planctomycetes.</title>
        <authorList>
            <person name="Rakitin A.L."/>
            <person name="Beletsky A.V."/>
            <person name="Naumoff D.G."/>
            <person name="Kulichevskaya I.S."/>
            <person name="Mardanov A.V."/>
            <person name="Ravin N.V."/>
            <person name="Dedysh S.N."/>
        </authorList>
    </citation>
    <scope>NUCLEOTIDE SEQUENCE</scope>
    <source>
        <strain evidence="1">SP2T</strain>
    </source>
</reference>
<accession>A0A8E6B5Q0</accession>
<dbReference type="RefSeq" id="WP_213496179.1">
    <property type="nucleotide sequence ID" value="NZ_CP074694.1"/>
</dbReference>
<dbReference type="EMBL" id="CP074694">
    <property type="protein sequence ID" value="QVL31832.1"/>
    <property type="molecule type" value="Genomic_DNA"/>
</dbReference>
<evidence type="ECO:0000313" key="2">
    <source>
        <dbReference type="Proteomes" id="UP000676194"/>
    </source>
</evidence>
<dbReference type="AlphaFoldDB" id="A0A8E6B5Q0"/>
<proteinExistence type="predicted"/>
<organism evidence="1 2">
    <name type="scientific">Telmatocola sphagniphila</name>
    <dbReference type="NCBI Taxonomy" id="1123043"/>
    <lineage>
        <taxon>Bacteria</taxon>
        <taxon>Pseudomonadati</taxon>
        <taxon>Planctomycetota</taxon>
        <taxon>Planctomycetia</taxon>
        <taxon>Gemmatales</taxon>
        <taxon>Gemmataceae</taxon>
    </lineage>
</organism>
<sequence>MNTSIAYLYSEANSEGDNVSQKKYVDLTHKAIINAFKKFPLPREGLKKERADYSINFYLVWEKGRETFEVNGPSYSKKYKCCDYSVFLPNELRDVVEYLDVLCQAILLVFPNYDVDRFKKCCMIKSDGL</sequence>
<dbReference type="KEGG" id="tsph:KIH39_23845"/>
<evidence type="ECO:0000313" key="1">
    <source>
        <dbReference type="EMBL" id="QVL31832.1"/>
    </source>
</evidence>
<keyword evidence="2" id="KW-1185">Reference proteome</keyword>
<name>A0A8E6B5Q0_9BACT</name>